<dbReference type="PANTHER" id="PTHR37421:SF1">
    <property type="entry name" value="UPF0260 PROTEIN YCGN"/>
    <property type="match status" value="1"/>
</dbReference>
<reference evidence="2 3" key="1">
    <citation type="journal article" date="2013" name="Antonie Van Leeuwenhoek">
        <title>Paracoccus zhejiangensis sp. nov., isolated from activated sludge in wastewater-treatment system.</title>
        <authorList>
            <person name="Wu Z.G."/>
            <person name="Zhang D.F."/>
            <person name="Liu Y.L."/>
            <person name="Wang F."/>
            <person name="Jiang X."/>
            <person name="Li C."/>
            <person name="Li S.P."/>
            <person name="Hong Q."/>
            <person name="Li W.J."/>
        </authorList>
    </citation>
    <scope>NUCLEOTIDE SEQUENCE [LARGE SCALE GENOMIC DNA]</scope>
    <source>
        <strain evidence="2 3">J6</strain>
    </source>
</reference>
<dbReference type="PIRSF" id="PIRSF006173">
    <property type="entry name" value="UCP006173"/>
    <property type="match status" value="1"/>
</dbReference>
<proteinExistence type="inferred from homology"/>
<dbReference type="EMBL" id="CP025430">
    <property type="protein sequence ID" value="AUH63246.1"/>
    <property type="molecule type" value="Genomic_DNA"/>
</dbReference>
<keyword evidence="3" id="KW-1185">Reference proteome</keyword>
<dbReference type="HAMAP" id="MF_00676">
    <property type="entry name" value="UPF0260"/>
    <property type="match status" value="1"/>
</dbReference>
<protein>
    <recommendedName>
        <fullName evidence="1">UPF0260 protein CX676_02985</fullName>
    </recommendedName>
</protein>
<accession>A0A2H5EVB4</accession>
<evidence type="ECO:0000313" key="3">
    <source>
        <dbReference type="Proteomes" id="UP000234530"/>
    </source>
</evidence>
<dbReference type="PANTHER" id="PTHR37421">
    <property type="entry name" value="UPF0260 PROTEIN YCGN"/>
    <property type="match status" value="1"/>
</dbReference>
<dbReference type="KEGG" id="pzh:CX676_02985"/>
<dbReference type="InterPro" id="IPR005358">
    <property type="entry name" value="Puta_zinc/iron-chelating_dom"/>
</dbReference>
<gene>
    <name evidence="2" type="ORF">CX676_02985</name>
</gene>
<organism evidence="2 3">
    <name type="scientific">Paracoccus zhejiangensis</name>
    <dbReference type="NCBI Taxonomy" id="1077935"/>
    <lineage>
        <taxon>Bacteria</taxon>
        <taxon>Pseudomonadati</taxon>
        <taxon>Pseudomonadota</taxon>
        <taxon>Alphaproteobacteria</taxon>
        <taxon>Rhodobacterales</taxon>
        <taxon>Paracoccaceae</taxon>
        <taxon>Paracoccus</taxon>
    </lineage>
</organism>
<evidence type="ECO:0000313" key="2">
    <source>
        <dbReference type="EMBL" id="AUH63246.1"/>
    </source>
</evidence>
<dbReference type="RefSeq" id="WP_101751288.1">
    <property type="nucleotide sequence ID" value="NZ_CP025430.1"/>
</dbReference>
<comment type="similarity">
    <text evidence="1">Belongs to the UPF0260 family.</text>
</comment>
<dbReference type="NCBIfam" id="NF003501">
    <property type="entry name" value="PRK05170.1-5"/>
    <property type="match status" value="1"/>
</dbReference>
<name>A0A2H5EVB4_9RHOB</name>
<sequence>MRPRFWELPLAKLDPEEWEALCDGCGKCCLNKLEFEDPPELVFTRVSCRLLDGHACQCTSYANRHDYVPDCVVLTPKKLKEVAYWLPATCAYRLRHEGKPLENWHYLISGDRETIHRAGISMRDRTISEVEVDEDDWEDYMIEDLS</sequence>
<evidence type="ECO:0000256" key="1">
    <source>
        <dbReference type="HAMAP-Rule" id="MF_00676"/>
    </source>
</evidence>
<dbReference type="Pfam" id="PF03692">
    <property type="entry name" value="CxxCxxCC"/>
    <property type="match status" value="1"/>
</dbReference>
<dbReference type="AlphaFoldDB" id="A0A2H5EVB4"/>
<dbReference type="Proteomes" id="UP000234530">
    <property type="component" value="Chromosome"/>
</dbReference>
<dbReference type="OrthoDB" id="9786855at2"/>
<dbReference type="InterPro" id="IPR008228">
    <property type="entry name" value="UCP006173"/>
</dbReference>
<dbReference type="NCBIfam" id="NF003507">
    <property type="entry name" value="PRK05170.2-5"/>
    <property type="match status" value="1"/>
</dbReference>